<evidence type="ECO:0000256" key="2">
    <source>
        <dbReference type="ARBA" id="ARBA00012438"/>
    </source>
</evidence>
<evidence type="ECO:0000259" key="10">
    <source>
        <dbReference type="SMART" id="SM00387"/>
    </source>
</evidence>
<dbReference type="Pfam" id="PF07568">
    <property type="entry name" value="HisKA_2"/>
    <property type="match status" value="1"/>
</dbReference>
<evidence type="ECO:0000256" key="3">
    <source>
        <dbReference type="ARBA" id="ARBA00022553"/>
    </source>
</evidence>
<keyword evidence="9" id="KW-0732">Signal</keyword>
<evidence type="ECO:0000313" key="11">
    <source>
        <dbReference type="EMBL" id="MFC7356377.1"/>
    </source>
</evidence>
<dbReference type="Gene3D" id="3.30.450.20">
    <property type="entry name" value="PAS domain"/>
    <property type="match status" value="1"/>
</dbReference>
<evidence type="ECO:0000256" key="7">
    <source>
        <dbReference type="ARBA" id="ARBA00022840"/>
    </source>
</evidence>
<evidence type="ECO:0000256" key="6">
    <source>
        <dbReference type="ARBA" id="ARBA00022777"/>
    </source>
</evidence>
<keyword evidence="8" id="KW-0812">Transmembrane</keyword>
<proteinExistence type="predicted"/>
<comment type="catalytic activity">
    <reaction evidence="1">
        <text>ATP + protein L-histidine = ADP + protein N-phospho-L-histidine.</text>
        <dbReference type="EC" id="2.7.13.3"/>
    </reaction>
</comment>
<gene>
    <name evidence="11" type="ORF">ACFQO1_01650</name>
</gene>
<evidence type="ECO:0000313" key="12">
    <source>
        <dbReference type="Proteomes" id="UP001596415"/>
    </source>
</evidence>
<dbReference type="SMART" id="SM00028">
    <property type="entry name" value="TPR"/>
    <property type="match status" value="4"/>
</dbReference>
<dbReference type="EMBL" id="JBHTBN010000001">
    <property type="protein sequence ID" value="MFC7356377.1"/>
    <property type="molecule type" value="Genomic_DNA"/>
</dbReference>
<keyword evidence="8" id="KW-0472">Membrane</keyword>
<comment type="caution">
    <text evidence="11">The sequence shown here is derived from an EMBL/GenBank/DDBJ whole genome shotgun (WGS) entry which is preliminary data.</text>
</comment>
<dbReference type="EC" id="2.7.13.3" evidence="2"/>
<name>A0ABW2MN96_9FLAO</name>
<sequence>MKSIVAFIVLGILFFSVTAVSQNAENVSLFNPIETPSQFLKTKQKLLTLTAKRVDYSDQAVFKDYLPFANALTRWSKQNGSDEDIVYANYCLFQVLYHAQKDLEAISIGERIFPKKEMLLEMHQYWLLDALLALYSKIEAYDDVLRLLPYKQEEFFKKYNVKGRGNTYKEDLAMTLYKIGDYAKAVRYFKEQAPEYKSVGNQLMTSSMYNNAGLSFFKMKEYDSALVYYEKSIVEISLPGSSKIEGRDEEYKKKFKNIILGNIAEIEFEKGNIDKALKTFLVELNDNTREYQIVTAAYYNVARAYYKKGEIALATKYIDSALTSVTSYNEINSIVKLYDLKGKLLLYDNNIKEAENYFNKKEVLQDSIRNIQIKRKSNLAAAKFNVDFKERELITTKQEVASKTRALRNQLIALFITLLLLGLLTYFYVRSVQDKRTISQQTASLETSLHEKEVLLKEVHHRVKNNLQVISSLLQLQSKKATDDTMKKALNDSQRHIHSMALVHQMLYQQDQYTKIPMQSYLKKLVDQLLYSLSGTHINSLIEVENIELSIDKAIPLGLMLSELITNTNKYAFDDETGMIHVELKGLSESEKIKTYHFSYSDNGKGLAPDYKDHISKTMGFRLIFMLAEEMDGAIEVQGDKGLKVKVVFKEIRI</sequence>
<dbReference type="InterPro" id="IPR003594">
    <property type="entry name" value="HATPase_dom"/>
</dbReference>
<dbReference type="InterPro" id="IPR011990">
    <property type="entry name" value="TPR-like_helical_dom_sf"/>
</dbReference>
<dbReference type="Pfam" id="PF13181">
    <property type="entry name" value="TPR_8"/>
    <property type="match status" value="1"/>
</dbReference>
<dbReference type="InterPro" id="IPR011495">
    <property type="entry name" value="Sig_transdc_His_kin_sub2_dim/P"/>
</dbReference>
<dbReference type="GO" id="GO:0016301">
    <property type="term" value="F:kinase activity"/>
    <property type="evidence" value="ECO:0007669"/>
    <property type="project" value="UniProtKB-KW"/>
</dbReference>
<keyword evidence="3" id="KW-0597">Phosphoprotein</keyword>
<protein>
    <recommendedName>
        <fullName evidence="2">histidine kinase</fullName>
        <ecNumber evidence="2">2.7.13.3</ecNumber>
    </recommendedName>
</protein>
<keyword evidence="7" id="KW-0067">ATP-binding</keyword>
<dbReference type="RefSeq" id="WP_380216055.1">
    <property type="nucleotide sequence ID" value="NZ_JBHTBN010000001.1"/>
</dbReference>
<accession>A0ABW2MN96</accession>
<dbReference type="SUPFAM" id="SSF48452">
    <property type="entry name" value="TPR-like"/>
    <property type="match status" value="2"/>
</dbReference>
<dbReference type="Gene3D" id="3.30.565.10">
    <property type="entry name" value="Histidine kinase-like ATPase, C-terminal domain"/>
    <property type="match status" value="1"/>
</dbReference>
<dbReference type="InterPro" id="IPR036890">
    <property type="entry name" value="HATPase_C_sf"/>
</dbReference>
<feature type="chain" id="PRO_5045693250" description="histidine kinase" evidence="9">
    <location>
        <begin position="22"/>
        <end position="654"/>
    </location>
</feature>
<reference evidence="12" key="1">
    <citation type="journal article" date="2019" name="Int. J. Syst. Evol. Microbiol.">
        <title>The Global Catalogue of Microorganisms (GCM) 10K type strain sequencing project: providing services to taxonomists for standard genome sequencing and annotation.</title>
        <authorList>
            <consortium name="The Broad Institute Genomics Platform"/>
            <consortium name="The Broad Institute Genome Sequencing Center for Infectious Disease"/>
            <person name="Wu L."/>
            <person name="Ma J."/>
        </authorList>
    </citation>
    <scope>NUCLEOTIDE SEQUENCE [LARGE SCALE GENOMIC DNA]</scope>
    <source>
        <strain evidence="12">CGMCC 1.16306</strain>
    </source>
</reference>
<evidence type="ECO:0000256" key="1">
    <source>
        <dbReference type="ARBA" id="ARBA00000085"/>
    </source>
</evidence>
<keyword evidence="6 11" id="KW-0418">Kinase</keyword>
<evidence type="ECO:0000256" key="9">
    <source>
        <dbReference type="SAM" id="SignalP"/>
    </source>
</evidence>
<keyword evidence="4" id="KW-0808">Transferase</keyword>
<dbReference type="SMART" id="SM00387">
    <property type="entry name" value="HATPase_c"/>
    <property type="match status" value="1"/>
</dbReference>
<feature type="domain" description="Histidine kinase/HSP90-like ATPase" evidence="10">
    <location>
        <begin position="552"/>
        <end position="653"/>
    </location>
</feature>
<evidence type="ECO:0000256" key="8">
    <source>
        <dbReference type="SAM" id="Phobius"/>
    </source>
</evidence>
<dbReference type="PANTHER" id="PTHR41523:SF8">
    <property type="entry name" value="ETHYLENE RESPONSE SENSOR PROTEIN"/>
    <property type="match status" value="1"/>
</dbReference>
<dbReference type="SUPFAM" id="SSF55874">
    <property type="entry name" value="ATPase domain of HSP90 chaperone/DNA topoisomerase II/histidine kinase"/>
    <property type="match status" value="1"/>
</dbReference>
<dbReference type="PANTHER" id="PTHR41523">
    <property type="entry name" value="TWO-COMPONENT SYSTEM SENSOR PROTEIN"/>
    <property type="match status" value="1"/>
</dbReference>
<evidence type="ECO:0000256" key="4">
    <source>
        <dbReference type="ARBA" id="ARBA00022679"/>
    </source>
</evidence>
<dbReference type="Proteomes" id="UP001596415">
    <property type="component" value="Unassembled WGS sequence"/>
</dbReference>
<feature type="signal peptide" evidence="9">
    <location>
        <begin position="1"/>
        <end position="21"/>
    </location>
</feature>
<feature type="transmembrane region" description="Helical" evidence="8">
    <location>
        <begin position="411"/>
        <end position="429"/>
    </location>
</feature>
<keyword evidence="5" id="KW-0547">Nucleotide-binding</keyword>
<dbReference type="InterPro" id="IPR019734">
    <property type="entry name" value="TPR_rpt"/>
</dbReference>
<dbReference type="Gene3D" id="1.25.40.10">
    <property type="entry name" value="Tetratricopeptide repeat domain"/>
    <property type="match status" value="2"/>
</dbReference>
<evidence type="ECO:0000256" key="5">
    <source>
        <dbReference type="ARBA" id="ARBA00022741"/>
    </source>
</evidence>
<keyword evidence="12" id="KW-1185">Reference proteome</keyword>
<organism evidence="11 12">
    <name type="scientific">Jejudonia soesokkakensis</name>
    <dbReference type="NCBI Taxonomy" id="1323432"/>
    <lineage>
        <taxon>Bacteria</taxon>
        <taxon>Pseudomonadati</taxon>
        <taxon>Bacteroidota</taxon>
        <taxon>Flavobacteriia</taxon>
        <taxon>Flavobacteriales</taxon>
        <taxon>Flavobacteriaceae</taxon>
        <taxon>Jejudonia</taxon>
    </lineage>
</organism>
<keyword evidence="8" id="KW-1133">Transmembrane helix</keyword>